<comment type="caution">
    <text evidence="7">The sequence shown here is derived from an EMBL/GenBank/DDBJ whole genome shotgun (WGS) entry which is preliminary data.</text>
</comment>
<name>A0A2H0VF04_9BACT</name>
<keyword evidence="2 7" id="KW-0396">Initiation factor</keyword>
<gene>
    <name evidence="7" type="ORF">COT91_00165</name>
</gene>
<evidence type="ECO:0000259" key="6">
    <source>
        <dbReference type="Pfam" id="PF05198"/>
    </source>
</evidence>
<dbReference type="Pfam" id="PF00707">
    <property type="entry name" value="IF3_C"/>
    <property type="match status" value="1"/>
</dbReference>
<dbReference type="PANTHER" id="PTHR10938:SF0">
    <property type="entry name" value="TRANSLATION INITIATION FACTOR IF-3, MITOCHONDRIAL"/>
    <property type="match status" value="1"/>
</dbReference>
<dbReference type="EMBL" id="PFAJ01000003">
    <property type="protein sequence ID" value="PIR97682.1"/>
    <property type="molecule type" value="Genomic_DNA"/>
</dbReference>
<dbReference type="Proteomes" id="UP000230557">
    <property type="component" value="Unassembled WGS sequence"/>
</dbReference>
<feature type="domain" description="Translation initiation factor 3 N-terminal" evidence="6">
    <location>
        <begin position="19"/>
        <end position="86"/>
    </location>
</feature>
<dbReference type="Gene3D" id="3.30.110.10">
    <property type="entry name" value="Translation initiation factor 3 (IF-3), C-terminal domain"/>
    <property type="match status" value="1"/>
</dbReference>
<dbReference type="NCBIfam" id="TIGR00168">
    <property type="entry name" value="infC"/>
    <property type="match status" value="1"/>
</dbReference>
<dbReference type="GO" id="GO:0003743">
    <property type="term" value="F:translation initiation factor activity"/>
    <property type="evidence" value="ECO:0007669"/>
    <property type="project" value="UniProtKB-UniRule"/>
</dbReference>
<evidence type="ECO:0000256" key="2">
    <source>
        <dbReference type="ARBA" id="ARBA00022540"/>
    </source>
</evidence>
<evidence type="ECO:0000313" key="8">
    <source>
        <dbReference type="Proteomes" id="UP000230557"/>
    </source>
</evidence>
<dbReference type="SUPFAM" id="SSF54364">
    <property type="entry name" value="Translation initiation factor IF3, N-terminal domain"/>
    <property type="match status" value="1"/>
</dbReference>
<dbReference type="PANTHER" id="PTHR10938">
    <property type="entry name" value="TRANSLATION INITIATION FACTOR IF-3"/>
    <property type="match status" value="1"/>
</dbReference>
<accession>A0A2H0VF04</accession>
<evidence type="ECO:0000256" key="1">
    <source>
        <dbReference type="ARBA" id="ARBA00005439"/>
    </source>
</evidence>
<dbReference type="SUPFAM" id="SSF55200">
    <property type="entry name" value="Translation initiation factor IF3, C-terminal domain"/>
    <property type="match status" value="1"/>
</dbReference>
<dbReference type="GO" id="GO:0043022">
    <property type="term" value="F:ribosome binding"/>
    <property type="evidence" value="ECO:0007669"/>
    <property type="project" value="TreeGrafter"/>
</dbReference>
<dbReference type="Gene3D" id="3.10.20.80">
    <property type="entry name" value="Translation initiation factor 3 (IF-3), N-terminal domain"/>
    <property type="match status" value="1"/>
</dbReference>
<dbReference type="InterPro" id="IPR036787">
    <property type="entry name" value="T_IF-3_N_sf"/>
</dbReference>
<protein>
    <recommendedName>
        <fullName evidence="4">Translation initiation factor IF-3</fullName>
    </recommendedName>
</protein>
<reference evidence="8" key="1">
    <citation type="submission" date="2017-09" db="EMBL/GenBank/DDBJ databases">
        <title>Depth-based differentiation of microbial function through sediment-hosted aquifers and enrichment of novel symbionts in the deep terrestrial subsurface.</title>
        <authorList>
            <person name="Probst A.J."/>
            <person name="Ladd B."/>
            <person name="Jarett J.K."/>
            <person name="Geller-Mcgrath D.E."/>
            <person name="Sieber C.M.K."/>
            <person name="Emerson J.B."/>
            <person name="Anantharaman K."/>
            <person name="Thomas B.C."/>
            <person name="Malmstrom R."/>
            <person name="Stieglmeier M."/>
            <person name="Klingl A."/>
            <person name="Woyke T."/>
            <person name="Ryan C.M."/>
            <person name="Banfield J.F."/>
        </authorList>
    </citation>
    <scope>NUCLEOTIDE SEQUENCE [LARGE SCALE GENOMIC DNA]</scope>
</reference>
<organism evidence="7 8">
    <name type="scientific">Candidatus Doudnabacteria bacterium CG10_big_fil_rev_8_21_14_0_10_41_10</name>
    <dbReference type="NCBI Taxonomy" id="1974551"/>
    <lineage>
        <taxon>Bacteria</taxon>
        <taxon>Candidatus Doudnaibacteriota</taxon>
    </lineage>
</organism>
<keyword evidence="3" id="KW-0648">Protein biosynthesis</keyword>
<dbReference type="InterPro" id="IPR019815">
    <property type="entry name" value="Translation_initiation_fac_3_C"/>
</dbReference>
<dbReference type="InterPro" id="IPR036788">
    <property type="entry name" value="T_IF-3_C_sf"/>
</dbReference>
<evidence type="ECO:0000256" key="3">
    <source>
        <dbReference type="ARBA" id="ARBA00022917"/>
    </source>
</evidence>
<evidence type="ECO:0000259" key="5">
    <source>
        <dbReference type="Pfam" id="PF00707"/>
    </source>
</evidence>
<dbReference type="Pfam" id="PF05198">
    <property type="entry name" value="IF3_N"/>
    <property type="match status" value="1"/>
</dbReference>
<evidence type="ECO:0000313" key="7">
    <source>
        <dbReference type="EMBL" id="PIR97682.1"/>
    </source>
</evidence>
<dbReference type="GO" id="GO:0032790">
    <property type="term" value="P:ribosome disassembly"/>
    <property type="evidence" value="ECO:0007669"/>
    <property type="project" value="TreeGrafter"/>
</dbReference>
<comment type="similarity">
    <text evidence="1">Belongs to the IF-3 family.</text>
</comment>
<dbReference type="GO" id="GO:0005737">
    <property type="term" value="C:cytoplasm"/>
    <property type="evidence" value="ECO:0007669"/>
    <property type="project" value="UniProtKB-ARBA"/>
</dbReference>
<dbReference type="AlphaFoldDB" id="A0A2H0VF04"/>
<sequence>MRRGHFKRATIKKAITARINLHIRVPEVRVIDRSGKQLGIMSTSEALKTAQAEGLDLVEVSPKAQPPVVKIINFDKYRYQQDKLQQAQKKHQKKVEVKGIRLSVRTGQHDLEVKAANTEKFLTTRNKVKIEMRLRGRERANHDFAMNQVNKFLQLIKIPHVIESPPTRLGGLINTIIAPK</sequence>
<proteinExistence type="inferred from homology"/>
<dbReference type="InterPro" id="IPR019814">
    <property type="entry name" value="Translation_initiation_fac_3_N"/>
</dbReference>
<evidence type="ECO:0000256" key="4">
    <source>
        <dbReference type="NCBIfam" id="TIGR00168"/>
    </source>
</evidence>
<feature type="domain" description="Translation initiation factor 3 C-terminal" evidence="5">
    <location>
        <begin position="95"/>
        <end position="180"/>
    </location>
</feature>
<dbReference type="InterPro" id="IPR001288">
    <property type="entry name" value="Translation_initiation_fac_3"/>
</dbReference>